<dbReference type="Proteomes" id="UP001150924">
    <property type="component" value="Unassembled WGS sequence"/>
</dbReference>
<dbReference type="GO" id="GO:0005886">
    <property type="term" value="C:plasma membrane"/>
    <property type="evidence" value="ECO:0007669"/>
    <property type="project" value="UniProtKB-SubCell"/>
</dbReference>
<keyword evidence="4 7" id="KW-1133">Transmembrane helix</keyword>
<dbReference type="InterPro" id="IPR022791">
    <property type="entry name" value="L-PG_synthase/AglD"/>
</dbReference>
<evidence type="ECO:0000256" key="7">
    <source>
        <dbReference type="SAM" id="Phobius"/>
    </source>
</evidence>
<evidence type="ECO:0000256" key="2">
    <source>
        <dbReference type="ARBA" id="ARBA00022475"/>
    </source>
</evidence>
<dbReference type="PANTHER" id="PTHR39087:SF2">
    <property type="entry name" value="UPF0104 MEMBRANE PROTEIN MJ1595"/>
    <property type="match status" value="1"/>
</dbReference>
<evidence type="ECO:0000256" key="4">
    <source>
        <dbReference type="ARBA" id="ARBA00022989"/>
    </source>
</evidence>
<evidence type="ECO:0000256" key="1">
    <source>
        <dbReference type="ARBA" id="ARBA00004651"/>
    </source>
</evidence>
<evidence type="ECO:0000256" key="5">
    <source>
        <dbReference type="ARBA" id="ARBA00023136"/>
    </source>
</evidence>
<reference evidence="8" key="1">
    <citation type="submission" date="2022-11" db="EMBL/GenBank/DDBJ databases">
        <title>Minimal conservation of predation-associated metabolite biosynthetic gene clusters underscores biosynthetic potential of Myxococcota including descriptions for ten novel species: Archangium lansinium sp. nov., Myxococcus landrumus sp. nov., Nannocystis bai.</title>
        <authorList>
            <person name="Ahearne A."/>
            <person name="Stevens C."/>
            <person name="Phillips K."/>
        </authorList>
    </citation>
    <scope>NUCLEOTIDE SEQUENCE</scope>
    <source>
        <strain evidence="8">Na p29</strain>
    </source>
</reference>
<feature type="transmembrane region" description="Helical" evidence="7">
    <location>
        <begin position="349"/>
        <end position="372"/>
    </location>
</feature>
<feature type="transmembrane region" description="Helical" evidence="7">
    <location>
        <begin position="146"/>
        <end position="169"/>
    </location>
</feature>
<proteinExistence type="predicted"/>
<gene>
    <name evidence="8" type="ORF">OV079_17545</name>
</gene>
<sequence length="386" mass="41081">MIAALGIAASLRLRLGWRAALDLRPPAPARARERLALRTCPDVSARCNRSFRTCPRGGPAREPAAAHRAQAAARPRPARRPGVVAGAGRRRAAGRLRARRARPGWLGVCLLATFAATLVTSARWRLMAEAMGGNRLPHIAYFHSLALTKILGQVSSAFVMDIVGRGVALRNAGSQRGLGHAITQAVLERVFDLVLPVMLLAWALVAWRGQFDATQAAGSFAGVCLLFAALAAVCLAPLTRLALRAYAAARALRARLRRVAVDEPELDPPIVDRRLAVQIGALSLLRYLSVMLLFWSTAAGIGVDFSFFQIAAATPVGQLAGMLGFTPGALGIQEAGWVGGFKWVGADDAAIALFVLSSRLVMTASFAVLVLVSWPLLRRSRAATPA</sequence>
<keyword evidence="5 7" id="KW-0472">Membrane</keyword>
<accession>A0A9X3EP53</accession>
<organism evidence="8 9">
    <name type="scientific">Nannocystis pusilla</name>
    <dbReference type="NCBI Taxonomy" id="889268"/>
    <lineage>
        <taxon>Bacteria</taxon>
        <taxon>Pseudomonadati</taxon>
        <taxon>Myxococcota</taxon>
        <taxon>Polyangia</taxon>
        <taxon>Nannocystales</taxon>
        <taxon>Nannocystaceae</taxon>
        <taxon>Nannocystis</taxon>
    </lineage>
</organism>
<protein>
    <submittedName>
        <fullName evidence="8">Lysylphosphatidylglycerol synthase transmembrane domain-containing protein</fullName>
    </submittedName>
</protein>
<name>A0A9X3EP53_9BACT</name>
<dbReference type="PANTHER" id="PTHR39087">
    <property type="entry name" value="UPF0104 MEMBRANE PROTEIN MJ1595"/>
    <property type="match status" value="1"/>
</dbReference>
<evidence type="ECO:0000256" key="6">
    <source>
        <dbReference type="SAM" id="MobiDB-lite"/>
    </source>
</evidence>
<keyword evidence="9" id="KW-1185">Reference proteome</keyword>
<dbReference type="EMBL" id="JAPNKE010000002">
    <property type="protein sequence ID" value="MCY1007325.1"/>
    <property type="molecule type" value="Genomic_DNA"/>
</dbReference>
<comment type="caution">
    <text evidence="8">The sequence shown here is derived from an EMBL/GenBank/DDBJ whole genome shotgun (WGS) entry which is preliminary data.</text>
</comment>
<evidence type="ECO:0000313" key="9">
    <source>
        <dbReference type="Proteomes" id="UP001150924"/>
    </source>
</evidence>
<dbReference type="RefSeq" id="WP_267778568.1">
    <property type="nucleotide sequence ID" value="NZ_JAPNKE010000002.1"/>
</dbReference>
<keyword evidence="3 7" id="KW-0812">Transmembrane</keyword>
<dbReference type="Pfam" id="PF03706">
    <property type="entry name" value="LPG_synthase_TM"/>
    <property type="match status" value="1"/>
</dbReference>
<feature type="transmembrane region" description="Helical" evidence="7">
    <location>
        <begin position="190"/>
        <end position="207"/>
    </location>
</feature>
<comment type="subcellular location">
    <subcellularLocation>
        <location evidence="1">Cell membrane</location>
        <topology evidence="1">Multi-pass membrane protein</topology>
    </subcellularLocation>
</comment>
<feature type="region of interest" description="Disordered" evidence="6">
    <location>
        <begin position="54"/>
        <end position="88"/>
    </location>
</feature>
<evidence type="ECO:0000256" key="3">
    <source>
        <dbReference type="ARBA" id="ARBA00022692"/>
    </source>
</evidence>
<feature type="transmembrane region" description="Helical" evidence="7">
    <location>
        <begin position="105"/>
        <end position="126"/>
    </location>
</feature>
<dbReference type="AlphaFoldDB" id="A0A9X3EP53"/>
<feature type="compositionally biased region" description="Low complexity" evidence="6">
    <location>
        <begin position="55"/>
        <end position="87"/>
    </location>
</feature>
<feature type="transmembrane region" description="Helical" evidence="7">
    <location>
        <begin position="292"/>
        <end position="312"/>
    </location>
</feature>
<feature type="transmembrane region" description="Helical" evidence="7">
    <location>
        <begin position="219"/>
        <end position="243"/>
    </location>
</feature>
<evidence type="ECO:0000313" key="8">
    <source>
        <dbReference type="EMBL" id="MCY1007325.1"/>
    </source>
</evidence>
<keyword evidence="2" id="KW-1003">Cell membrane</keyword>